<gene>
    <name evidence="11" type="ORF">FHX73_114178</name>
</gene>
<name>A0A561ULU3_9ACTN</name>
<evidence type="ECO:0000256" key="6">
    <source>
        <dbReference type="ARBA" id="ARBA00023136"/>
    </source>
</evidence>
<sequence length="676" mass="68907">MPPSRTVVLLIAAPLDSALTLALPAAIAGAADAVLSRGGYGSAVLLLAAVLLGGAATTATVALVSPVCSADATAALRERFLGHLLTLDPHRASAWPTGDLTARLVTATTDAGNRLPATIGTATALFTSLGAVIGLGLLSPWLALAFFGGVVPGVLLVRVFGHRAGAVFVRYQRAQSALAARLTGALDGLRSIHAAAAEHREATRVLQPLEELSGAGHELWRAQRRIVWQAMLLIAAVELAVLATAGTLVAQHALPAGALAAAAGWSALGVGFFEQVEALAALAHARAGRARLGEVLEVGAGAGTGGTGAGGAGAGGVGPGGVGPADGAPVGDGALVAGGAPEVGRPDFRRRRHIQPRRHPRFRPSPHPRTALILPIIGRKLMNRQRASTIAPPATPPANSESTLMPPITANANPNARTSAHLSPPPHPTGEPLIMPSISSELMLRQIRVTSEGGKPLLGPLTLTVPTGCTVALVGRSGSGKSLLAALAGGLRLPDEGEVLIDGVPVTRLSPAQRREAIGYAFERPVLVGRTLGEALEGAGPAELRAARAAEFTDRLPAGKNTRPGDLRLSGGELQRLGLARLLAQSPRVVVLDDATSSLDLATEYQVTRALEEATAGRTRLLVAHRAGTAARADLVAWLDNGRLRALAPHSVLLTDPDYRTTLAAGTAAPAGAATP</sequence>
<dbReference type="InterPro" id="IPR039421">
    <property type="entry name" value="Type_1_exporter"/>
</dbReference>
<dbReference type="AlphaFoldDB" id="A0A561ULU3"/>
<dbReference type="InterPro" id="IPR003439">
    <property type="entry name" value="ABC_transporter-like_ATP-bd"/>
</dbReference>
<dbReference type="SMART" id="SM00382">
    <property type="entry name" value="AAA"/>
    <property type="match status" value="1"/>
</dbReference>
<feature type="transmembrane region" description="Helical" evidence="8">
    <location>
        <begin position="226"/>
        <end position="250"/>
    </location>
</feature>
<dbReference type="PANTHER" id="PTHR43394:SF1">
    <property type="entry name" value="ATP-BINDING CASSETTE SUB-FAMILY B MEMBER 10, MITOCHONDRIAL"/>
    <property type="match status" value="1"/>
</dbReference>
<feature type="compositionally biased region" description="Polar residues" evidence="7">
    <location>
        <begin position="410"/>
        <end position="421"/>
    </location>
</feature>
<dbReference type="InterPro" id="IPR003593">
    <property type="entry name" value="AAA+_ATPase"/>
</dbReference>
<dbReference type="Gene3D" id="1.20.1560.10">
    <property type="entry name" value="ABC transporter type 1, transmembrane domain"/>
    <property type="match status" value="1"/>
</dbReference>
<proteinExistence type="predicted"/>
<dbReference type="RefSeq" id="WP_145906424.1">
    <property type="nucleotide sequence ID" value="NZ_VIWT01000001.1"/>
</dbReference>
<feature type="transmembrane region" description="Helical" evidence="8">
    <location>
        <begin position="141"/>
        <end position="161"/>
    </location>
</feature>
<dbReference type="Proteomes" id="UP000317940">
    <property type="component" value="Unassembled WGS sequence"/>
</dbReference>
<comment type="caution">
    <text evidence="11">The sequence shown here is derived from an EMBL/GenBank/DDBJ whole genome shotgun (WGS) entry which is preliminary data.</text>
</comment>
<keyword evidence="5 8" id="KW-1133">Transmembrane helix</keyword>
<dbReference type="SUPFAM" id="SSF52540">
    <property type="entry name" value="P-loop containing nucleoside triphosphate hydrolases"/>
    <property type="match status" value="1"/>
</dbReference>
<keyword evidence="3" id="KW-0547">Nucleotide-binding</keyword>
<evidence type="ECO:0000256" key="2">
    <source>
        <dbReference type="ARBA" id="ARBA00022692"/>
    </source>
</evidence>
<dbReference type="GO" id="GO:0005886">
    <property type="term" value="C:plasma membrane"/>
    <property type="evidence" value="ECO:0007669"/>
    <property type="project" value="UniProtKB-SubCell"/>
</dbReference>
<dbReference type="GO" id="GO:0015421">
    <property type="term" value="F:ABC-type oligopeptide transporter activity"/>
    <property type="evidence" value="ECO:0007669"/>
    <property type="project" value="TreeGrafter"/>
</dbReference>
<dbReference type="InterPro" id="IPR036640">
    <property type="entry name" value="ABC1_TM_sf"/>
</dbReference>
<evidence type="ECO:0000256" key="8">
    <source>
        <dbReference type="SAM" id="Phobius"/>
    </source>
</evidence>
<dbReference type="OrthoDB" id="9806127at2"/>
<keyword evidence="12" id="KW-1185">Reference proteome</keyword>
<evidence type="ECO:0000259" key="9">
    <source>
        <dbReference type="PROSITE" id="PS50893"/>
    </source>
</evidence>
<keyword evidence="2 8" id="KW-0812">Transmembrane</keyword>
<dbReference type="Gene3D" id="3.40.50.300">
    <property type="entry name" value="P-loop containing nucleotide triphosphate hydrolases"/>
    <property type="match status" value="1"/>
</dbReference>
<dbReference type="PANTHER" id="PTHR43394">
    <property type="entry name" value="ATP-DEPENDENT PERMEASE MDL1, MITOCHONDRIAL"/>
    <property type="match status" value="1"/>
</dbReference>
<feature type="domain" description="ABC transmembrane type-1" evidence="10">
    <location>
        <begin position="17"/>
        <end position="262"/>
    </location>
</feature>
<feature type="transmembrane region" description="Helical" evidence="8">
    <location>
        <begin position="43"/>
        <end position="64"/>
    </location>
</feature>
<evidence type="ECO:0000256" key="7">
    <source>
        <dbReference type="SAM" id="MobiDB-lite"/>
    </source>
</evidence>
<dbReference type="PROSITE" id="PS50893">
    <property type="entry name" value="ABC_TRANSPORTER_2"/>
    <property type="match status" value="1"/>
</dbReference>
<dbReference type="SUPFAM" id="SSF90123">
    <property type="entry name" value="ABC transporter transmembrane region"/>
    <property type="match status" value="1"/>
</dbReference>
<protein>
    <submittedName>
        <fullName evidence="11">ABC transporter transmembrane protein</fullName>
    </submittedName>
</protein>
<dbReference type="EMBL" id="VIWT01000001">
    <property type="protein sequence ID" value="TWG00304.1"/>
    <property type="molecule type" value="Genomic_DNA"/>
</dbReference>
<organism evidence="11 12">
    <name type="scientific">Kitasatospora viridis</name>
    <dbReference type="NCBI Taxonomy" id="281105"/>
    <lineage>
        <taxon>Bacteria</taxon>
        <taxon>Bacillati</taxon>
        <taxon>Actinomycetota</taxon>
        <taxon>Actinomycetes</taxon>
        <taxon>Kitasatosporales</taxon>
        <taxon>Streptomycetaceae</taxon>
        <taxon>Kitasatospora</taxon>
    </lineage>
</organism>
<evidence type="ECO:0000256" key="1">
    <source>
        <dbReference type="ARBA" id="ARBA00004651"/>
    </source>
</evidence>
<evidence type="ECO:0000256" key="5">
    <source>
        <dbReference type="ARBA" id="ARBA00022989"/>
    </source>
</evidence>
<dbReference type="GO" id="GO:0005524">
    <property type="term" value="F:ATP binding"/>
    <property type="evidence" value="ECO:0007669"/>
    <property type="project" value="UniProtKB-KW"/>
</dbReference>
<dbReference type="InterPro" id="IPR017871">
    <property type="entry name" value="ABC_transporter-like_CS"/>
</dbReference>
<comment type="subcellular location">
    <subcellularLocation>
        <location evidence="1">Cell membrane</location>
        <topology evidence="1">Multi-pass membrane protein</topology>
    </subcellularLocation>
</comment>
<dbReference type="InterPro" id="IPR011527">
    <property type="entry name" value="ABC1_TM_dom"/>
</dbReference>
<feature type="region of interest" description="Disordered" evidence="7">
    <location>
        <begin position="389"/>
        <end position="430"/>
    </location>
</feature>
<keyword evidence="4" id="KW-0067">ATP-binding</keyword>
<evidence type="ECO:0000313" key="12">
    <source>
        <dbReference type="Proteomes" id="UP000317940"/>
    </source>
</evidence>
<dbReference type="Pfam" id="PF00664">
    <property type="entry name" value="ABC_membrane"/>
    <property type="match status" value="1"/>
</dbReference>
<dbReference type="CDD" id="cd03228">
    <property type="entry name" value="ABCC_MRP_Like"/>
    <property type="match status" value="1"/>
</dbReference>
<evidence type="ECO:0000313" key="11">
    <source>
        <dbReference type="EMBL" id="TWG00304.1"/>
    </source>
</evidence>
<keyword evidence="6 8" id="KW-0472">Membrane</keyword>
<accession>A0A561ULU3</accession>
<dbReference type="GO" id="GO:0016887">
    <property type="term" value="F:ATP hydrolysis activity"/>
    <property type="evidence" value="ECO:0007669"/>
    <property type="project" value="InterPro"/>
</dbReference>
<feature type="transmembrane region" description="Helical" evidence="8">
    <location>
        <begin position="115"/>
        <end position="135"/>
    </location>
</feature>
<evidence type="ECO:0000256" key="4">
    <source>
        <dbReference type="ARBA" id="ARBA00022840"/>
    </source>
</evidence>
<evidence type="ECO:0000259" key="10">
    <source>
        <dbReference type="PROSITE" id="PS50929"/>
    </source>
</evidence>
<dbReference type="InterPro" id="IPR027417">
    <property type="entry name" value="P-loop_NTPase"/>
</dbReference>
<dbReference type="PROSITE" id="PS00211">
    <property type="entry name" value="ABC_TRANSPORTER_1"/>
    <property type="match status" value="1"/>
</dbReference>
<evidence type="ECO:0000256" key="3">
    <source>
        <dbReference type="ARBA" id="ARBA00022741"/>
    </source>
</evidence>
<dbReference type="PROSITE" id="PS50929">
    <property type="entry name" value="ABC_TM1F"/>
    <property type="match status" value="1"/>
</dbReference>
<reference evidence="11 12" key="1">
    <citation type="submission" date="2019-06" db="EMBL/GenBank/DDBJ databases">
        <title>Sequencing the genomes of 1000 actinobacteria strains.</title>
        <authorList>
            <person name="Klenk H.-P."/>
        </authorList>
    </citation>
    <scope>NUCLEOTIDE SEQUENCE [LARGE SCALE GENOMIC DNA]</scope>
    <source>
        <strain evidence="11 12">DSM 44826</strain>
    </source>
</reference>
<feature type="domain" description="ABC transporter" evidence="9">
    <location>
        <begin position="442"/>
        <end position="666"/>
    </location>
</feature>
<dbReference type="Pfam" id="PF00005">
    <property type="entry name" value="ABC_tran"/>
    <property type="match status" value="1"/>
</dbReference>